<dbReference type="InterPro" id="IPR006127">
    <property type="entry name" value="ZnuA-like"/>
</dbReference>
<evidence type="ECO:0000256" key="3">
    <source>
        <dbReference type="ARBA" id="ARBA00022723"/>
    </source>
</evidence>
<dbReference type="Gene3D" id="3.40.50.1980">
    <property type="entry name" value="Nitrogenase molybdenum iron protein domain"/>
    <property type="match status" value="2"/>
</dbReference>
<protein>
    <submittedName>
        <fullName evidence="7">Metal ABC transporter substrate-binding protein</fullName>
    </submittedName>
</protein>
<evidence type="ECO:0000256" key="1">
    <source>
        <dbReference type="ARBA" id="ARBA00004196"/>
    </source>
</evidence>
<keyword evidence="2 5" id="KW-0813">Transport</keyword>
<keyword evidence="8" id="KW-1185">Reference proteome</keyword>
<name>A0ABV5ZSX1_9PSEU</name>
<dbReference type="PRINTS" id="PR00691">
    <property type="entry name" value="ADHESINB"/>
</dbReference>
<organism evidence="7 8">
    <name type="scientific">Allokutzneria oryzae</name>
    <dbReference type="NCBI Taxonomy" id="1378989"/>
    <lineage>
        <taxon>Bacteria</taxon>
        <taxon>Bacillati</taxon>
        <taxon>Actinomycetota</taxon>
        <taxon>Actinomycetes</taxon>
        <taxon>Pseudonocardiales</taxon>
        <taxon>Pseudonocardiaceae</taxon>
        <taxon>Allokutzneria</taxon>
    </lineage>
</organism>
<dbReference type="CDD" id="cd01137">
    <property type="entry name" value="PsaA"/>
    <property type="match status" value="1"/>
</dbReference>
<dbReference type="InterPro" id="IPR006128">
    <property type="entry name" value="Lipoprotein_PsaA-like"/>
</dbReference>
<comment type="caution">
    <text evidence="7">The sequence shown here is derived from an EMBL/GenBank/DDBJ whole genome shotgun (WGS) entry which is preliminary data.</text>
</comment>
<dbReference type="EMBL" id="JBHLZU010000006">
    <property type="protein sequence ID" value="MFB9903982.1"/>
    <property type="molecule type" value="Genomic_DNA"/>
</dbReference>
<proteinExistence type="inferred from homology"/>
<dbReference type="PANTHER" id="PTHR42953:SF1">
    <property type="entry name" value="METAL-BINDING PROTEIN HI_0362-RELATED"/>
    <property type="match status" value="1"/>
</dbReference>
<keyword evidence="3" id="KW-0479">Metal-binding</keyword>
<keyword evidence="4 6" id="KW-0732">Signal</keyword>
<sequence>MPKNRVAPYRKPVAGLLAAALLLIAGCSSAEGGQGSRKRVLTTFTVLADMARAVAGDAVSVESITKPGAEIHEYEPTPSDLRKSAGVDLVLENGLGLERWFDRFVRSANAKRATLSTGVEPIPIRSGQYEGKANPHAWMSPANARIYVRNIVTALTELDPGNAAVFKANAERYEAQLAEIETFLRSELGKLPPAQRALVTCEGAFSYLARDSGLREAYLWPVNSDEEGTPQQIAATVTFVRENSVPAVFCESTVNDKAQQQVARETGAKLGGTLYVDSLSEEGGPVPTYLRLLRYDAETVVAGLTGGAR</sequence>
<dbReference type="InterPro" id="IPR006129">
    <property type="entry name" value="AdhesinB"/>
</dbReference>
<reference evidence="7 8" key="1">
    <citation type="submission" date="2024-09" db="EMBL/GenBank/DDBJ databases">
        <authorList>
            <person name="Sun Q."/>
            <person name="Mori K."/>
        </authorList>
    </citation>
    <scope>NUCLEOTIDE SEQUENCE [LARGE SCALE GENOMIC DNA]</scope>
    <source>
        <strain evidence="7 8">TBRC 7907</strain>
    </source>
</reference>
<dbReference type="Proteomes" id="UP001589693">
    <property type="component" value="Unassembled WGS sequence"/>
</dbReference>
<evidence type="ECO:0000256" key="2">
    <source>
        <dbReference type="ARBA" id="ARBA00022448"/>
    </source>
</evidence>
<evidence type="ECO:0000256" key="4">
    <source>
        <dbReference type="ARBA" id="ARBA00022729"/>
    </source>
</evidence>
<dbReference type="Pfam" id="PF01297">
    <property type="entry name" value="ZnuA"/>
    <property type="match status" value="1"/>
</dbReference>
<evidence type="ECO:0000256" key="6">
    <source>
        <dbReference type="SAM" id="SignalP"/>
    </source>
</evidence>
<dbReference type="PROSITE" id="PS51257">
    <property type="entry name" value="PROKAR_LIPOPROTEIN"/>
    <property type="match status" value="1"/>
</dbReference>
<gene>
    <name evidence="7" type="ORF">ACFFQA_08525</name>
</gene>
<comment type="subcellular location">
    <subcellularLocation>
        <location evidence="1">Cell envelope</location>
    </subcellularLocation>
</comment>
<comment type="similarity">
    <text evidence="5">Belongs to the bacterial solute-binding protein 9 family.</text>
</comment>
<evidence type="ECO:0000256" key="5">
    <source>
        <dbReference type="RuleBase" id="RU003512"/>
    </source>
</evidence>
<feature type="chain" id="PRO_5045296996" evidence="6">
    <location>
        <begin position="31"/>
        <end position="309"/>
    </location>
</feature>
<dbReference type="InterPro" id="IPR050492">
    <property type="entry name" value="Bact_metal-bind_prot9"/>
</dbReference>
<evidence type="ECO:0000313" key="7">
    <source>
        <dbReference type="EMBL" id="MFB9903982.1"/>
    </source>
</evidence>
<dbReference type="SUPFAM" id="SSF53807">
    <property type="entry name" value="Helical backbone' metal receptor"/>
    <property type="match status" value="1"/>
</dbReference>
<feature type="signal peptide" evidence="6">
    <location>
        <begin position="1"/>
        <end position="30"/>
    </location>
</feature>
<accession>A0ABV5ZSX1</accession>
<dbReference type="PANTHER" id="PTHR42953">
    <property type="entry name" value="HIGH-AFFINITY ZINC UPTAKE SYSTEM PROTEIN ZNUA-RELATED"/>
    <property type="match status" value="1"/>
</dbReference>
<dbReference type="PRINTS" id="PR00690">
    <property type="entry name" value="ADHESNFAMILY"/>
</dbReference>
<dbReference type="RefSeq" id="WP_377851138.1">
    <property type="nucleotide sequence ID" value="NZ_JBHLZU010000006.1"/>
</dbReference>
<evidence type="ECO:0000313" key="8">
    <source>
        <dbReference type="Proteomes" id="UP001589693"/>
    </source>
</evidence>